<dbReference type="Pfam" id="PF01455">
    <property type="entry name" value="HupF_HypC"/>
    <property type="match status" value="1"/>
</dbReference>
<reference evidence="2 3" key="1">
    <citation type="submission" date="2018-06" db="EMBL/GenBank/DDBJ databases">
        <title>Actinomadura craniellae sp. nov. isolated from marine sponge Craniella sp.</title>
        <authorList>
            <person name="Li L."/>
            <person name="Xu Q.H."/>
            <person name="Lin H.W."/>
            <person name="Lu Y.H."/>
        </authorList>
    </citation>
    <scope>NUCLEOTIDE SEQUENCE [LARGE SCALE GENOMIC DNA]</scope>
    <source>
        <strain evidence="2 3">LHW63021</strain>
    </source>
</reference>
<dbReference type="FunFam" id="2.30.30.140:FF:000022">
    <property type="entry name" value="Hydrogenase assembly chaperone HybG"/>
    <property type="match status" value="1"/>
</dbReference>
<gene>
    <name evidence="2" type="ORF">DPM19_07935</name>
</gene>
<dbReference type="NCBIfam" id="TIGR00074">
    <property type="entry name" value="hypC_hupF"/>
    <property type="match status" value="1"/>
</dbReference>
<dbReference type="SUPFAM" id="SSF159127">
    <property type="entry name" value="HupF/HypC-like"/>
    <property type="match status" value="1"/>
</dbReference>
<dbReference type="PANTHER" id="PTHR35177">
    <property type="entry name" value="HYDROGENASE MATURATION FACTOR HYBG"/>
    <property type="match status" value="1"/>
</dbReference>
<dbReference type="Proteomes" id="UP000251891">
    <property type="component" value="Unassembled WGS sequence"/>
</dbReference>
<organism evidence="2 3">
    <name type="scientific">Actinomadura craniellae</name>
    <dbReference type="NCBI Taxonomy" id="2231787"/>
    <lineage>
        <taxon>Bacteria</taxon>
        <taxon>Bacillati</taxon>
        <taxon>Actinomycetota</taxon>
        <taxon>Actinomycetes</taxon>
        <taxon>Streptosporangiales</taxon>
        <taxon>Thermomonosporaceae</taxon>
        <taxon>Actinomadura</taxon>
    </lineage>
</organism>
<dbReference type="GO" id="GO:0051604">
    <property type="term" value="P:protein maturation"/>
    <property type="evidence" value="ECO:0007669"/>
    <property type="project" value="TreeGrafter"/>
</dbReference>
<sequence>MCLGIPGELIAFHDDPPDLATVDVSGVRRKINIALLAEEELRPGDWVLVHVGFAMSRISESEARAVLDFLEEMGPAYDDELAALRDSARDSARDEGELLALRDSMRAGLNPDDLRALRD</sequence>
<dbReference type="PANTHER" id="PTHR35177:SF2">
    <property type="entry name" value="HYDROGENASE MATURATION FACTOR HYBG"/>
    <property type="match status" value="1"/>
</dbReference>
<keyword evidence="3" id="KW-1185">Reference proteome</keyword>
<dbReference type="EMBL" id="QLYX01000003">
    <property type="protein sequence ID" value="RAY15704.1"/>
    <property type="molecule type" value="Genomic_DNA"/>
</dbReference>
<protein>
    <submittedName>
        <fullName evidence="2">HypC/HybG/HupF family hydrogenase formation chaperone</fullName>
    </submittedName>
</protein>
<evidence type="ECO:0000256" key="1">
    <source>
        <dbReference type="ARBA" id="ARBA00006018"/>
    </source>
</evidence>
<dbReference type="PRINTS" id="PR00445">
    <property type="entry name" value="HUPFHYPC"/>
</dbReference>
<evidence type="ECO:0000313" key="3">
    <source>
        <dbReference type="Proteomes" id="UP000251891"/>
    </source>
</evidence>
<comment type="similarity">
    <text evidence="1">Belongs to the HupF/HypC family.</text>
</comment>
<dbReference type="Gene3D" id="2.30.30.140">
    <property type="match status" value="1"/>
</dbReference>
<dbReference type="GO" id="GO:1902670">
    <property type="term" value="F:carbon dioxide binding"/>
    <property type="evidence" value="ECO:0007669"/>
    <property type="project" value="TreeGrafter"/>
</dbReference>
<proteinExistence type="inferred from homology"/>
<dbReference type="InterPro" id="IPR001109">
    <property type="entry name" value="Hydrogenase_HupF/HypC"/>
</dbReference>
<accession>A0A365H994</accession>
<evidence type="ECO:0000313" key="2">
    <source>
        <dbReference type="EMBL" id="RAY15704.1"/>
    </source>
</evidence>
<dbReference type="AlphaFoldDB" id="A0A365H994"/>
<comment type="caution">
    <text evidence="2">The sequence shown here is derived from an EMBL/GenBank/DDBJ whole genome shotgun (WGS) entry which is preliminary data.</text>
</comment>
<name>A0A365H994_9ACTN</name>
<dbReference type="OrthoDB" id="9806017at2"/>
<dbReference type="GO" id="GO:0005506">
    <property type="term" value="F:iron ion binding"/>
    <property type="evidence" value="ECO:0007669"/>
    <property type="project" value="TreeGrafter"/>
</dbReference>
<dbReference type="RefSeq" id="WP_111864215.1">
    <property type="nucleotide sequence ID" value="NZ_QLYX01000003.1"/>
</dbReference>